<accession>A0A559IEN3</accession>
<name>A0A559IEN3_9BACL</name>
<dbReference type="EMBL" id="VNJK01000006">
    <property type="protein sequence ID" value="TVX86105.1"/>
    <property type="molecule type" value="Genomic_DNA"/>
</dbReference>
<gene>
    <name evidence="1" type="ORF">FPZ44_24525</name>
</gene>
<dbReference type="AlphaFoldDB" id="A0A559IEN3"/>
<proteinExistence type="predicted"/>
<dbReference type="OrthoDB" id="9876052at2"/>
<protein>
    <submittedName>
        <fullName evidence="1">Uncharacterized protein</fullName>
    </submittedName>
</protein>
<dbReference type="RefSeq" id="WP_144994946.1">
    <property type="nucleotide sequence ID" value="NZ_VNJK01000006.1"/>
</dbReference>
<comment type="caution">
    <text evidence="1">The sequence shown here is derived from an EMBL/GenBank/DDBJ whole genome shotgun (WGS) entry which is preliminary data.</text>
</comment>
<keyword evidence="2" id="KW-1185">Reference proteome</keyword>
<reference evidence="1 2" key="1">
    <citation type="submission" date="2019-07" db="EMBL/GenBank/DDBJ databases">
        <authorList>
            <person name="Kim J."/>
        </authorList>
    </citation>
    <scope>NUCLEOTIDE SEQUENCE [LARGE SCALE GENOMIC DNA]</scope>
    <source>
        <strain evidence="1 2">N4</strain>
    </source>
</reference>
<evidence type="ECO:0000313" key="1">
    <source>
        <dbReference type="EMBL" id="TVX86105.1"/>
    </source>
</evidence>
<dbReference type="Proteomes" id="UP000318102">
    <property type="component" value="Unassembled WGS sequence"/>
</dbReference>
<organism evidence="1 2">
    <name type="scientific">Paenibacillus agilis</name>
    <dbReference type="NCBI Taxonomy" id="3020863"/>
    <lineage>
        <taxon>Bacteria</taxon>
        <taxon>Bacillati</taxon>
        <taxon>Bacillota</taxon>
        <taxon>Bacilli</taxon>
        <taxon>Bacillales</taxon>
        <taxon>Paenibacillaceae</taxon>
        <taxon>Paenibacillus</taxon>
    </lineage>
</organism>
<evidence type="ECO:0000313" key="2">
    <source>
        <dbReference type="Proteomes" id="UP000318102"/>
    </source>
</evidence>
<sequence>MEVVVRYSDFSEVIKEVQIPIDTERRNIIEVDPDTNTVKLESIDESVAFSISQTMSKSDLRDYVQLLQKILVQLK</sequence>